<accession>A0ABP7MF67</accession>
<feature type="region of interest" description="Disordered" evidence="7">
    <location>
        <begin position="397"/>
        <end position="430"/>
    </location>
</feature>
<dbReference type="InterPro" id="IPR011545">
    <property type="entry name" value="DEAD/DEAH_box_helicase_dom"/>
</dbReference>
<dbReference type="Gene3D" id="3.40.50.300">
    <property type="entry name" value="P-loop containing nucleotide triphosphate hydrolases"/>
    <property type="match status" value="2"/>
</dbReference>
<dbReference type="EMBL" id="BAABBN010000004">
    <property type="protein sequence ID" value="GAA3920017.1"/>
    <property type="molecule type" value="Genomic_DNA"/>
</dbReference>
<evidence type="ECO:0000256" key="1">
    <source>
        <dbReference type="ARBA" id="ARBA00022741"/>
    </source>
</evidence>
<dbReference type="RefSeq" id="WP_344796976.1">
    <property type="nucleotide sequence ID" value="NZ_BAABBN010000004.1"/>
</dbReference>
<keyword evidence="2" id="KW-0378">Hydrolase</keyword>
<dbReference type="Pfam" id="PF00270">
    <property type="entry name" value="DEAD"/>
    <property type="match status" value="1"/>
</dbReference>
<feature type="short sequence motif" description="Q motif" evidence="6">
    <location>
        <begin position="1"/>
        <end position="28"/>
    </location>
</feature>
<dbReference type="InterPro" id="IPR027417">
    <property type="entry name" value="P-loop_NTPase"/>
</dbReference>
<evidence type="ECO:0000256" key="2">
    <source>
        <dbReference type="ARBA" id="ARBA00022801"/>
    </source>
</evidence>
<comment type="caution">
    <text evidence="11">The sequence shown here is derived from an EMBL/GenBank/DDBJ whole genome shotgun (WGS) entry which is preliminary data.</text>
</comment>
<name>A0ABP7MF67_9GAMM</name>
<dbReference type="InterPro" id="IPR014014">
    <property type="entry name" value="RNA_helicase_DEAD_Q_motif"/>
</dbReference>
<dbReference type="Proteomes" id="UP001501565">
    <property type="component" value="Unassembled WGS sequence"/>
</dbReference>
<evidence type="ECO:0000256" key="3">
    <source>
        <dbReference type="ARBA" id="ARBA00022806"/>
    </source>
</evidence>
<sequence>MFSEFDLEPELLQAIENMGFTAPTTTQMQAIPAIKEGGDMVVTASTGSGKTLSFLVPMVQKILENYEFLEQPKKGQRVQTIILAPTRELASQINSVCTSLLEFTQLNSCELIGGEDFKDQQKELNRFPDVVIATPGRLLEHLDARSLSLKEVSQVILDESDRLCDLGFADDLLAILGHLDEDQAGTEFELECQTIMFSATTSGRTRKLAEQILKEPQFLTINARRAQNENIVQQIVLADDERHKLKLMVWLLENQPFERAIVFVNTKTQADNLCGKLRYHKQRSAVLHSNMKQSVREGTLAAYKEGRANVLVATDLAARGLDVDNIDVVINFDMARKGDDYTHRIGRTGRAGKQGESFVLIMPNEWNLMSSIERYLKIRFRPKIIEELLGEYRGPKKVKASGKAAGTKKKKKKVDPKAKKLKKKSPGKKK</sequence>
<evidence type="ECO:0000313" key="11">
    <source>
        <dbReference type="EMBL" id="GAA3920017.1"/>
    </source>
</evidence>
<keyword evidence="12" id="KW-1185">Reference proteome</keyword>
<feature type="domain" description="Helicase C-terminal" evidence="9">
    <location>
        <begin position="244"/>
        <end position="393"/>
    </location>
</feature>
<evidence type="ECO:0000259" key="8">
    <source>
        <dbReference type="PROSITE" id="PS51192"/>
    </source>
</evidence>
<dbReference type="SUPFAM" id="SSF52540">
    <property type="entry name" value="P-loop containing nucleoside triphosphate hydrolases"/>
    <property type="match status" value="1"/>
</dbReference>
<keyword evidence="1" id="KW-0547">Nucleotide-binding</keyword>
<comment type="similarity">
    <text evidence="5">Belongs to the DEAD box helicase family.</text>
</comment>
<evidence type="ECO:0000256" key="7">
    <source>
        <dbReference type="SAM" id="MobiDB-lite"/>
    </source>
</evidence>
<reference evidence="12" key="1">
    <citation type="journal article" date="2019" name="Int. J. Syst. Evol. Microbiol.">
        <title>The Global Catalogue of Microorganisms (GCM) 10K type strain sequencing project: providing services to taxonomists for standard genome sequencing and annotation.</title>
        <authorList>
            <consortium name="The Broad Institute Genomics Platform"/>
            <consortium name="The Broad Institute Genome Sequencing Center for Infectious Disease"/>
            <person name="Wu L."/>
            <person name="Ma J."/>
        </authorList>
    </citation>
    <scope>NUCLEOTIDE SEQUENCE [LARGE SCALE GENOMIC DNA]</scope>
    <source>
        <strain evidence="12">JCM 17551</strain>
    </source>
</reference>
<proteinExistence type="inferred from homology"/>
<gene>
    <name evidence="11" type="ORF">GCM10022277_14470</name>
</gene>
<evidence type="ECO:0000259" key="10">
    <source>
        <dbReference type="PROSITE" id="PS51195"/>
    </source>
</evidence>
<evidence type="ECO:0000256" key="4">
    <source>
        <dbReference type="ARBA" id="ARBA00022840"/>
    </source>
</evidence>
<evidence type="ECO:0000256" key="6">
    <source>
        <dbReference type="PROSITE-ProRule" id="PRU00552"/>
    </source>
</evidence>
<dbReference type="PANTHER" id="PTHR47959:SF3">
    <property type="entry name" value="ATP-DEPENDENT RNA HELICASE SRMB"/>
    <property type="match status" value="1"/>
</dbReference>
<dbReference type="InterPro" id="IPR014001">
    <property type="entry name" value="Helicase_ATP-bd"/>
</dbReference>
<organism evidence="11 12">
    <name type="scientific">Litoribacillus peritrichatus</name>
    <dbReference type="NCBI Taxonomy" id="718191"/>
    <lineage>
        <taxon>Bacteria</taxon>
        <taxon>Pseudomonadati</taxon>
        <taxon>Pseudomonadota</taxon>
        <taxon>Gammaproteobacteria</taxon>
        <taxon>Oceanospirillales</taxon>
        <taxon>Oceanospirillaceae</taxon>
        <taxon>Litoribacillus</taxon>
    </lineage>
</organism>
<dbReference type="SMART" id="SM00490">
    <property type="entry name" value="HELICc"/>
    <property type="match status" value="1"/>
</dbReference>
<dbReference type="CDD" id="cd00268">
    <property type="entry name" value="DEADc"/>
    <property type="match status" value="1"/>
</dbReference>
<feature type="domain" description="DEAD-box RNA helicase Q" evidence="10">
    <location>
        <begin position="1"/>
        <end position="28"/>
    </location>
</feature>
<dbReference type="PROSITE" id="PS51195">
    <property type="entry name" value="Q_MOTIF"/>
    <property type="match status" value="1"/>
</dbReference>
<dbReference type="InterPro" id="IPR001650">
    <property type="entry name" value="Helicase_C-like"/>
</dbReference>
<dbReference type="InterPro" id="IPR044742">
    <property type="entry name" value="DEAD/DEAH_RhlB"/>
</dbReference>
<dbReference type="PANTHER" id="PTHR47959">
    <property type="entry name" value="ATP-DEPENDENT RNA HELICASE RHLE-RELATED"/>
    <property type="match status" value="1"/>
</dbReference>
<dbReference type="PROSITE" id="PS51194">
    <property type="entry name" value="HELICASE_CTER"/>
    <property type="match status" value="1"/>
</dbReference>
<dbReference type="InterPro" id="IPR050079">
    <property type="entry name" value="DEAD_box_RNA_helicase"/>
</dbReference>
<dbReference type="PROSITE" id="PS51192">
    <property type="entry name" value="HELICASE_ATP_BIND_1"/>
    <property type="match status" value="1"/>
</dbReference>
<dbReference type="GO" id="GO:0004386">
    <property type="term" value="F:helicase activity"/>
    <property type="evidence" value="ECO:0007669"/>
    <property type="project" value="UniProtKB-KW"/>
</dbReference>
<dbReference type="CDD" id="cd18787">
    <property type="entry name" value="SF2_C_DEAD"/>
    <property type="match status" value="1"/>
</dbReference>
<protein>
    <submittedName>
        <fullName evidence="11">DEAD/DEAH box helicase</fullName>
    </submittedName>
</protein>
<dbReference type="SMART" id="SM00487">
    <property type="entry name" value="DEXDc"/>
    <property type="match status" value="1"/>
</dbReference>
<feature type="domain" description="Helicase ATP-binding" evidence="8">
    <location>
        <begin position="31"/>
        <end position="219"/>
    </location>
</feature>
<keyword evidence="3 11" id="KW-0347">Helicase</keyword>
<keyword evidence="4" id="KW-0067">ATP-binding</keyword>
<dbReference type="Pfam" id="PF00271">
    <property type="entry name" value="Helicase_C"/>
    <property type="match status" value="1"/>
</dbReference>
<evidence type="ECO:0000313" key="12">
    <source>
        <dbReference type="Proteomes" id="UP001501565"/>
    </source>
</evidence>
<evidence type="ECO:0000259" key="9">
    <source>
        <dbReference type="PROSITE" id="PS51194"/>
    </source>
</evidence>
<evidence type="ECO:0000256" key="5">
    <source>
        <dbReference type="ARBA" id="ARBA00038437"/>
    </source>
</evidence>